<dbReference type="AlphaFoldDB" id="A0A926EVR8"/>
<feature type="transmembrane region" description="Helical" evidence="1">
    <location>
        <begin position="12"/>
        <end position="33"/>
    </location>
</feature>
<evidence type="ECO:0000313" key="3">
    <source>
        <dbReference type="Proteomes" id="UP000601171"/>
    </source>
</evidence>
<dbReference type="RefSeq" id="WP_262430882.1">
    <property type="nucleotide sequence ID" value="NZ_JACRTG010000034.1"/>
</dbReference>
<keyword evidence="3" id="KW-1185">Reference proteome</keyword>
<dbReference type="Proteomes" id="UP000601171">
    <property type="component" value="Unassembled WGS sequence"/>
</dbReference>
<proteinExistence type="predicted"/>
<comment type="caution">
    <text evidence="2">The sequence shown here is derived from an EMBL/GenBank/DDBJ whole genome shotgun (WGS) entry which is preliminary data.</text>
</comment>
<reference evidence="2" key="1">
    <citation type="submission" date="2020-08" db="EMBL/GenBank/DDBJ databases">
        <title>Genome public.</title>
        <authorList>
            <person name="Liu C."/>
            <person name="Sun Q."/>
        </authorList>
    </citation>
    <scope>NUCLEOTIDE SEQUENCE</scope>
    <source>
        <strain evidence="2">BX21</strain>
    </source>
</reference>
<dbReference type="EMBL" id="JACRTG010000034">
    <property type="protein sequence ID" value="MBC8589415.1"/>
    <property type="molecule type" value="Genomic_DNA"/>
</dbReference>
<accession>A0A926EVR8</accession>
<organism evidence="2 3">
    <name type="scientific">Paratissierella segnis</name>
    <dbReference type="NCBI Taxonomy" id="2763679"/>
    <lineage>
        <taxon>Bacteria</taxon>
        <taxon>Bacillati</taxon>
        <taxon>Bacillota</taxon>
        <taxon>Tissierellia</taxon>
        <taxon>Tissierellales</taxon>
        <taxon>Tissierellaceae</taxon>
        <taxon>Paratissierella</taxon>
    </lineage>
</organism>
<keyword evidence="1" id="KW-1133">Transmembrane helix</keyword>
<evidence type="ECO:0000256" key="1">
    <source>
        <dbReference type="SAM" id="Phobius"/>
    </source>
</evidence>
<keyword evidence="1" id="KW-0472">Membrane</keyword>
<protein>
    <submittedName>
        <fullName evidence="2">Uncharacterized protein</fullName>
    </submittedName>
</protein>
<gene>
    <name evidence="2" type="ORF">H8707_14460</name>
</gene>
<keyword evidence="1" id="KW-0812">Transmembrane</keyword>
<feature type="transmembrane region" description="Helical" evidence="1">
    <location>
        <begin position="39"/>
        <end position="56"/>
    </location>
</feature>
<sequence>MLEGILGKDNDIIIWIFVILLLTGGFDGGFGGFGGFDGLFGDNWIIWILLILLLFNDGGHKH</sequence>
<name>A0A926EVR8_9FIRM</name>
<evidence type="ECO:0000313" key="2">
    <source>
        <dbReference type="EMBL" id="MBC8589415.1"/>
    </source>
</evidence>